<comment type="caution">
    <text evidence="5">The sequence shown here is derived from an EMBL/GenBank/DDBJ whole genome shotgun (WGS) entry which is preliminary data.</text>
</comment>
<dbReference type="Gene3D" id="1.25.40.10">
    <property type="entry name" value="Tetratricopeptide repeat domain"/>
    <property type="match status" value="1"/>
</dbReference>
<organism evidence="5 6">
    <name type="scientific">Solirubrobacter pauli</name>
    <dbReference type="NCBI Taxonomy" id="166793"/>
    <lineage>
        <taxon>Bacteria</taxon>
        <taxon>Bacillati</taxon>
        <taxon>Actinomycetota</taxon>
        <taxon>Thermoleophilia</taxon>
        <taxon>Solirubrobacterales</taxon>
        <taxon>Solirubrobacteraceae</taxon>
        <taxon>Solirubrobacter</taxon>
    </lineage>
</organism>
<dbReference type="InterPro" id="IPR011990">
    <property type="entry name" value="TPR-like_helical_dom_sf"/>
</dbReference>
<accession>A0A660LE22</accession>
<keyword evidence="2" id="KW-0238">DNA-binding</keyword>
<dbReference type="InterPro" id="IPR016032">
    <property type="entry name" value="Sig_transdc_resp-reg_C-effctor"/>
</dbReference>
<evidence type="ECO:0000259" key="4">
    <source>
        <dbReference type="PROSITE" id="PS50043"/>
    </source>
</evidence>
<dbReference type="AlphaFoldDB" id="A0A660LE22"/>
<dbReference type="InterPro" id="IPR000792">
    <property type="entry name" value="Tscrpt_reg_LuxR_C"/>
</dbReference>
<dbReference type="PANTHER" id="PTHR44688">
    <property type="entry name" value="DNA-BINDING TRANSCRIPTIONAL ACTIVATOR DEVR_DOSR"/>
    <property type="match status" value="1"/>
</dbReference>
<protein>
    <submittedName>
        <fullName evidence="5">LuxR family maltose regulon positive regulatory protein</fullName>
    </submittedName>
</protein>
<dbReference type="CDD" id="cd06170">
    <property type="entry name" value="LuxR_C_like"/>
    <property type="match status" value="1"/>
</dbReference>
<feature type="domain" description="HTH luxR-type" evidence="4">
    <location>
        <begin position="676"/>
        <end position="741"/>
    </location>
</feature>
<dbReference type="Pfam" id="PF25873">
    <property type="entry name" value="WHD_MalT"/>
    <property type="match status" value="1"/>
</dbReference>
<dbReference type="GO" id="GO:0003677">
    <property type="term" value="F:DNA binding"/>
    <property type="evidence" value="ECO:0007669"/>
    <property type="project" value="UniProtKB-KW"/>
</dbReference>
<dbReference type="InterPro" id="IPR059106">
    <property type="entry name" value="WHD_MalT"/>
</dbReference>
<keyword evidence="1" id="KW-0805">Transcription regulation</keyword>
<dbReference type="InterPro" id="IPR027417">
    <property type="entry name" value="P-loop_NTPase"/>
</dbReference>
<dbReference type="SUPFAM" id="SSF52540">
    <property type="entry name" value="P-loop containing nucleoside triphosphate hydrolases"/>
    <property type="match status" value="1"/>
</dbReference>
<proteinExistence type="predicted"/>
<dbReference type="PRINTS" id="PR00038">
    <property type="entry name" value="HTHLUXR"/>
</dbReference>
<sequence length="743" mass="79837">MSGTLPEPVLVATKLHAPDLERGHVPRDVLVVRLAGGVKGRLALVCAPAGWGKTTLLSQWRIAERKHRPFAWVSLDPTDDDPVRFWSYVIGALRTVAPGFGGGTLAALPNAGPALIDVVLPRLINELAELEAPVVLVLDDYHAIRDELVHASLAYLVQHAPRTLQLAVASRTEPPLSLPKLRAAGQLVEIRADDLRFDGAEAATLLNGSLALGLDDEDVARLQERTEGWPAGLQLAALSLRTRADRGAYVRELSGDDRQIGDFLGEVIDAVPERLREFLLRTSVLERMCAPLCEAVVGDPDAGALLDEAYRSNLFVVALDERGHWYRYHHLLRDLLRSELGRREGDAVRDLHARASAWHWRAGDVDDAIVHAIAAGEVETASDMIAAHWHPFLQGGPRTVERWLDGLGEAVVQADARLCVARAWTLMLSGRFDAAEPVLDAAERHPLRGVAPDAFGTLEGKVALTRASLAYMRGDVGRTAALAGSAVDEEAPAAKALAGMLLGAARAFAGDGTGAAEVLEPTRRMLEHAPAPQMRLTTLGTLAVVRLEAGETEAAAVLIADAERLIEDSGFVESPTASLTHTGAGMLAEARGDLDAAEASYARAAVLAARARWPLDHAHALLTHAACRRRRRDTAGARALARDARTVLATAPDPGALSERLAALERTLQLAAPVTRERVDGDLSERELDVLRLLAGDLSQREIGAELFVSFNTVKTHTKTVFRKLGVSSRADAVARGRELGLL</sequence>
<dbReference type="GO" id="GO:0006355">
    <property type="term" value="P:regulation of DNA-templated transcription"/>
    <property type="evidence" value="ECO:0007669"/>
    <property type="project" value="InterPro"/>
</dbReference>
<dbReference type="EMBL" id="RBIL01000001">
    <property type="protein sequence ID" value="RKQ93312.1"/>
    <property type="molecule type" value="Genomic_DNA"/>
</dbReference>
<dbReference type="PROSITE" id="PS50043">
    <property type="entry name" value="HTH_LUXR_2"/>
    <property type="match status" value="1"/>
</dbReference>
<name>A0A660LE22_9ACTN</name>
<evidence type="ECO:0000313" key="6">
    <source>
        <dbReference type="Proteomes" id="UP000278962"/>
    </source>
</evidence>
<dbReference type="Pfam" id="PF00196">
    <property type="entry name" value="GerE"/>
    <property type="match status" value="1"/>
</dbReference>
<evidence type="ECO:0000256" key="2">
    <source>
        <dbReference type="ARBA" id="ARBA00023125"/>
    </source>
</evidence>
<dbReference type="RefSeq" id="WP_121251316.1">
    <property type="nucleotide sequence ID" value="NZ_RBIL01000001.1"/>
</dbReference>
<evidence type="ECO:0000256" key="1">
    <source>
        <dbReference type="ARBA" id="ARBA00023015"/>
    </source>
</evidence>
<dbReference type="OrthoDB" id="134985at2"/>
<evidence type="ECO:0000313" key="5">
    <source>
        <dbReference type="EMBL" id="RKQ93312.1"/>
    </source>
</evidence>
<dbReference type="Gene3D" id="1.10.10.10">
    <property type="entry name" value="Winged helix-like DNA-binding domain superfamily/Winged helix DNA-binding domain"/>
    <property type="match status" value="1"/>
</dbReference>
<reference evidence="5 6" key="1">
    <citation type="submission" date="2018-10" db="EMBL/GenBank/DDBJ databases">
        <title>Genomic Encyclopedia of Archaeal and Bacterial Type Strains, Phase II (KMG-II): from individual species to whole genera.</title>
        <authorList>
            <person name="Goeker M."/>
        </authorList>
    </citation>
    <scope>NUCLEOTIDE SEQUENCE [LARGE SCALE GENOMIC DNA]</scope>
    <source>
        <strain evidence="5 6">DSM 14954</strain>
    </source>
</reference>
<dbReference type="SUPFAM" id="SSF46894">
    <property type="entry name" value="C-terminal effector domain of the bipartite response regulators"/>
    <property type="match status" value="1"/>
</dbReference>
<dbReference type="InterPro" id="IPR036388">
    <property type="entry name" value="WH-like_DNA-bd_sf"/>
</dbReference>
<dbReference type="SMART" id="SM00421">
    <property type="entry name" value="HTH_LUXR"/>
    <property type="match status" value="1"/>
</dbReference>
<evidence type="ECO:0000256" key="3">
    <source>
        <dbReference type="ARBA" id="ARBA00023163"/>
    </source>
</evidence>
<keyword evidence="3" id="KW-0804">Transcription</keyword>
<dbReference type="PANTHER" id="PTHR44688:SF16">
    <property type="entry name" value="DNA-BINDING TRANSCRIPTIONAL ACTIVATOR DEVR_DOSR"/>
    <property type="match status" value="1"/>
</dbReference>
<keyword evidence="6" id="KW-1185">Reference proteome</keyword>
<gene>
    <name evidence="5" type="ORF">C8N24_3174</name>
</gene>
<dbReference type="Proteomes" id="UP000278962">
    <property type="component" value="Unassembled WGS sequence"/>
</dbReference>